<evidence type="ECO:0000259" key="1">
    <source>
        <dbReference type="PROSITE" id="PS51459"/>
    </source>
</evidence>
<dbReference type="NCBIfam" id="TIGR01550">
    <property type="entry name" value="DOC_P1"/>
    <property type="match status" value="1"/>
</dbReference>
<dbReference type="AlphaFoldDB" id="A0A0F9N675"/>
<dbReference type="InterPro" id="IPR006440">
    <property type="entry name" value="Doc"/>
</dbReference>
<dbReference type="PROSITE" id="PS51459">
    <property type="entry name" value="FIDO"/>
    <property type="match status" value="1"/>
</dbReference>
<feature type="domain" description="Fido" evidence="1">
    <location>
        <begin position="2"/>
        <end position="118"/>
    </location>
</feature>
<sequence>MIWIPTVEYVEELFKEQIKGGQLMNRQGLVSTLDKVRWGIPFKDTPTIWDQVAILYKEIIENHYFSDGNKRIASLMAYIFLYRNGFEFSPPEGEVFNVTIDTAQGLISFEVIKDWFKKYSKFR</sequence>
<dbReference type="InterPro" id="IPR053737">
    <property type="entry name" value="Type_II_TA_Toxin"/>
</dbReference>
<dbReference type="PANTHER" id="PTHR39426">
    <property type="entry name" value="HOMOLOGY TO DEATH-ON-CURING PROTEIN OF PHAGE P1"/>
    <property type="match status" value="1"/>
</dbReference>
<organism evidence="2">
    <name type="scientific">marine sediment metagenome</name>
    <dbReference type="NCBI Taxonomy" id="412755"/>
    <lineage>
        <taxon>unclassified sequences</taxon>
        <taxon>metagenomes</taxon>
        <taxon>ecological metagenomes</taxon>
    </lineage>
</organism>
<comment type="caution">
    <text evidence="2">The sequence shown here is derived from an EMBL/GenBank/DDBJ whole genome shotgun (WGS) entry which is preliminary data.</text>
</comment>
<protein>
    <recommendedName>
        <fullName evidence="1">Fido domain-containing protein</fullName>
    </recommendedName>
</protein>
<name>A0A0F9N675_9ZZZZ</name>
<gene>
    <name evidence="2" type="ORF">LCGC14_1068150</name>
</gene>
<dbReference type="SUPFAM" id="SSF140931">
    <property type="entry name" value="Fic-like"/>
    <property type="match status" value="1"/>
</dbReference>
<dbReference type="Gene3D" id="1.20.120.1870">
    <property type="entry name" value="Fic/DOC protein, Fido domain"/>
    <property type="match status" value="1"/>
</dbReference>
<dbReference type="InterPro" id="IPR036597">
    <property type="entry name" value="Fido-like_dom_sf"/>
</dbReference>
<proteinExistence type="predicted"/>
<dbReference type="Pfam" id="PF02661">
    <property type="entry name" value="Fic"/>
    <property type="match status" value="1"/>
</dbReference>
<evidence type="ECO:0000313" key="2">
    <source>
        <dbReference type="EMBL" id="KKN07332.1"/>
    </source>
</evidence>
<dbReference type="InterPro" id="IPR003812">
    <property type="entry name" value="Fido"/>
</dbReference>
<dbReference type="PANTHER" id="PTHR39426:SF1">
    <property type="entry name" value="HOMOLOGY TO DEATH-ON-CURING PROTEIN OF PHAGE P1"/>
    <property type="match status" value="1"/>
</dbReference>
<accession>A0A0F9N675</accession>
<dbReference type="EMBL" id="LAZR01004581">
    <property type="protein sequence ID" value="KKN07332.1"/>
    <property type="molecule type" value="Genomic_DNA"/>
</dbReference>
<dbReference type="GO" id="GO:0016301">
    <property type="term" value="F:kinase activity"/>
    <property type="evidence" value="ECO:0007669"/>
    <property type="project" value="InterPro"/>
</dbReference>
<reference evidence="2" key="1">
    <citation type="journal article" date="2015" name="Nature">
        <title>Complex archaea that bridge the gap between prokaryotes and eukaryotes.</title>
        <authorList>
            <person name="Spang A."/>
            <person name="Saw J.H."/>
            <person name="Jorgensen S.L."/>
            <person name="Zaremba-Niedzwiedzka K."/>
            <person name="Martijn J."/>
            <person name="Lind A.E."/>
            <person name="van Eijk R."/>
            <person name="Schleper C."/>
            <person name="Guy L."/>
            <person name="Ettema T.J."/>
        </authorList>
    </citation>
    <scope>NUCLEOTIDE SEQUENCE</scope>
</reference>